<dbReference type="OrthoDB" id="6378913at2759"/>
<proteinExistence type="predicted"/>
<keyword evidence="2" id="KW-1185">Reference proteome</keyword>
<sequence>MAAVVSDVGISVQNIQEISLDAASLSCPSNVFEDSTVTVTASGTHVVNGNPIDEFSRLSCKINFKRPNSDICQVRLDFVRFDMTGPNDFGECDSGSLTVTADNLRDFITCGNNTGQHLYLEYGDCDIVSVSMNPNQDENPPPTFDLQATFINCEQSGSSNTIQNDPRMTFSFYYT</sequence>
<accession>A0A8J2PNY8</accession>
<comment type="caution">
    <text evidence="1">The sequence shown here is derived from an EMBL/GenBank/DDBJ whole genome shotgun (WGS) entry which is preliminary data.</text>
</comment>
<dbReference type="AlphaFoldDB" id="A0A8J2PNY8"/>
<organism evidence="1 2">
    <name type="scientific">Allacma fusca</name>
    <dbReference type="NCBI Taxonomy" id="39272"/>
    <lineage>
        <taxon>Eukaryota</taxon>
        <taxon>Metazoa</taxon>
        <taxon>Ecdysozoa</taxon>
        <taxon>Arthropoda</taxon>
        <taxon>Hexapoda</taxon>
        <taxon>Collembola</taxon>
        <taxon>Symphypleona</taxon>
        <taxon>Sminthuridae</taxon>
        <taxon>Allacma</taxon>
    </lineage>
</organism>
<evidence type="ECO:0000313" key="2">
    <source>
        <dbReference type="Proteomes" id="UP000708208"/>
    </source>
</evidence>
<protein>
    <recommendedName>
        <fullName evidence="3">CUB domain-containing protein</fullName>
    </recommendedName>
</protein>
<dbReference type="EMBL" id="CAJVCH010458457">
    <property type="protein sequence ID" value="CAG7819749.1"/>
    <property type="molecule type" value="Genomic_DNA"/>
</dbReference>
<dbReference type="PANTHER" id="PTHR33236:SF12">
    <property type="entry name" value="CUB DOMAIN-CONTAINING PROTEIN-RELATED"/>
    <property type="match status" value="1"/>
</dbReference>
<name>A0A8J2PNY8_9HEXA</name>
<evidence type="ECO:0000313" key="1">
    <source>
        <dbReference type="EMBL" id="CAG7819749.1"/>
    </source>
</evidence>
<evidence type="ECO:0008006" key="3">
    <source>
        <dbReference type="Google" id="ProtNLM"/>
    </source>
</evidence>
<reference evidence="1" key="1">
    <citation type="submission" date="2021-06" db="EMBL/GenBank/DDBJ databases">
        <authorList>
            <person name="Hodson N. C."/>
            <person name="Mongue J. A."/>
            <person name="Jaron S. K."/>
        </authorList>
    </citation>
    <scope>NUCLEOTIDE SEQUENCE</scope>
</reference>
<dbReference type="Proteomes" id="UP000708208">
    <property type="component" value="Unassembled WGS sequence"/>
</dbReference>
<dbReference type="PANTHER" id="PTHR33236">
    <property type="entry name" value="INTRAFLAGELLAR TRANSPORT PROTEIN 122 FAMILY PROTEIN-RELATED"/>
    <property type="match status" value="1"/>
</dbReference>
<gene>
    <name evidence="1" type="ORF">AFUS01_LOCUS30179</name>
</gene>